<organism evidence="1 2">
    <name type="scientific">Mannheimia varigena USDA-ARS-USMARC-1296</name>
    <dbReference type="NCBI Taxonomy" id="1433287"/>
    <lineage>
        <taxon>Bacteria</taxon>
        <taxon>Pseudomonadati</taxon>
        <taxon>Pseudomonadota</taxon>
        <taxon>Gammaproteobacteria</taxon>
        <taxon>Pasteurellales</taxon>
        <taxon>Pasteurellaceae</taxon>
        <taxon>Mannheimia</taxon>
    </lineage>
</organism>
<proteinExistence type="predicted"/>
<protein>
    <submittedName>
        <fullName evidence="1">Uncharacterized protein</fullName>
    </submittedName>
</protein>
<dbReference type="KEGG" id="mvi:X808_5560"/>
<dbReference type="STRING" id="1433287.X808_5560"/>
<gene>
    <name evidence="1" type="ORF">X808_5560</name>
</gene>
<dbReference type="PATRIC" id="fig|1433287.3.peg.553"/>
<dbReference type="EMBL" id="CP006943">
    <property type="protein sequence ID" value="AHG75079.1"/>
    <property type="molecule type" value="Genomic_DNA"/>
</dbReference>
<sequence>MNFAKNLQIDSCFVSSLFFSQKNQILFLSAYIYIFSIKFC</sequence>
<keyword evidence="2" id="KW-1185">Reference proteome</keyword>
<reference evidence="1 2" key="1">
    <citation type="submission" date="2013-12" db="EMBL/GenBank/DDBJ databases">
        <title>Annotation of the Mannheimia varigena USDA-ARS-USMARC-1296 complete genome.</title>
        <authorList>
            <person name="Harhay G.P."/>
            <person name="Clawson M.L."/>
            <person name="Murray R.W."/>
            <person name="Lubbers B.V."/>
            <person name="Heaton M.P."/>
            <person name="Chitko-Mckown C.G."/>
            <person name="Harhay D.M."/>
            <person name="Smith T.P.L."/>
        </authorList>
    </citation>
    <scope>NUCLEOTIDE SEQUENCE [LARGE SCALE GENOMIC DNA]</scope>
    <source>
        <strain evidence="1 2">USDA-ARS-USMARC-1296</strain>
    </source>
</reference>
<evidence type="ECO:0000313" key="1">
    <source>
        <dbReference type="EMBL" id="AHG75079.1"/>
    </source>
</evidence>
<dbReference type="HOGENOM" id="CLU_3292108_0_0_6"/>
<name>W0Q858_9PAST</name>
<evidence type="ECO:0000313" key="2">
    <source>
        <dbReference type="Proteomes" id="UP000066995"/>
    </source>
</evidence>
<accession>W0Q858</accession>
<dbReference type="AlphaFoldDB" id="W0Q858"/>
<dbReference type="Proteomes" id="UP000066995">
    <property type="component" value="Chromosome"/>
</dbReference>